<feature type="compositionally biased region" description="Polar residues" evidence="1">
    <location>
        <begin position="1"/>
        <end position="14"/>
    </location>
</feature>
<accession>A0A6P8K304</accession>
<dbReference type="RefSeq" id="XP_033158889.1">
    <property type="nucleotide sequence ID" value="XM_033302998.1"/>
</dbReference>
<protein>
    <submittedName>
        <fullName evidence="3">Uncharacterized protein LOC117140209</fullName>
    </submittedName>
</protein>
<name>A0A6P8K304_DROMA</name>
<feature type="region of interest" description="Disordered" evidence="1">
    <location>
        <begin position="1"/>
        <end position="31"/>
    </location>
</feature>
<proteinExistence type="predicted"/>
<evidence type="ECO:0000313" key="2">
    <source>
        <dbReference type="Proteomes" id="UP000515162"/>
    </source>
</evidence>
<reference evidence="3" key="1">
    <citation type="submission" date="2025-08" db="UniProtKB">
        <authorList>
            <consortium name="RefSeq"/>
        </authorList>
    </citation>
    <scope>IDENTIFICATION</scope>
    <source>
        <strain evidence="3">Mau12</strain>
        <tissue evidence="3">Whole Body</tissue>
    </source>
</reference>
<feature type="region of interest" description="Disordered" evidence="1">
    <location>
        <begin position="63"/>
        <end position="86"/>
    </location>
</feature>
<keyword evidence="2" id="KW-1185">Reference proteome</keyword>
<evidence type="ECO:0000256" key="1">
    <source>
        <dbReference type="SAM" id="MobiDB-lite"/>
    </source>
</evidence>
<evidence type="ECO:0000313" key="3">
    <source>
        <dbReference type="RefSeq" id="XP_033158889.1"/>
    </source>
</evidence>
<gene>
    <name evidence="3" type="primary">LOC117140209</name>
</gene>
<sequence length="115" mass="13166">MWTSGRMCNQAQMNHRSRAKKTSPDRRATIGSPMFLIRRQTTKNWVSRDKCEVSYEQNLLTYFGGDPSDPEEPPSQADRLLQRATDHPAQTASLGRLFDPIYGARWEVSDLLEHG</sequence>
<dbReference type="AlphaFoldDB" id="A0A6P8K304"/>
<dbReference type="Proteomes" id="UP000515162">
    <property type="component" value="Chromosome 3L"/>
</dbReference>
<dbReference type="GeneID" id="117140209"/>
<organism evidence="2 3">
    <name type="scientific">Drosophila mauritiana</name>
    <name type="common">Fruit fly</name>
    <dbReference type="NCBI Taxonomy" id="7226"/>
    <lineage>
        <taxon>Eukaryota</taxon>
        <taxon>Metazoa</taxon>
        <taxon>Ecdysozoa</taxon>
        <taxon>Arthropoda</taxon>
        <taxon>Hexapoda</taxon>
        <taxon>Insecta</taxon>
        <taxon>Pterygota</taxon>
        <taxon>Neoptera</taxon>
        <taxon>Endopterygota</taxon>
        <taxon>Diptera</taxon>
        <taxon>Brachycera</taxon>
        <taxon>Muscomorpha</taxon>
        <taxon>Ephydroidea</taxon>
        <taxon>Drosophilidae</taxon>
        <taxon>Drosophila</taxon>
        <taxon>Sophophora</taxon>
    </lineage>
</organism>